<dbReference type="Pfam" id="PF12739">
    <property type="entry name" value="TRAPPC-Trs85"/>
    <property type="match status" value="1"/>
</dbReference>
<reference evidence="3" key="1">
    <citation type="journal article" date="2012" name="Nat. Biotechnol.">
        <title>Reference genome sequence of the model plant Setaria.</title>
        <authorList>
            <person name="Bennetzen J.L."/>
            <person name="Schmutz J."/>
            <person name="Wang H."/>
            <person name="Percifield R."/>
            <person name="Hawkins J."/>
            <person name="Pontaroli A.C."/>
            <person name="Estep M."/>
            <person name="Feng L."/>
            <person name="Vaughn J.N."/>
            <person name="Grimwood J."/>
            <person name="Jenkins J."/>
            <person name="Barry K."/>
            <person name="Lindquist E."/>
            <person name="Hellsten U."/>
            <person name="Deshpande S."/>
            <person name="Wang X."/>
            <person name="Wu X."/>
            <person name="Mitros T."/>
            <person name="Triplett J."/>
            <person name="Yang X."/>
            <person name="Ye C.Y."/>
            <person name="Mauro-Herrera M."/>
            <person name="Wang L."/>
            <person name="Li P."/>
            <person name="Sharma M."/>
            <person name="Sharma R."/>
            <person name="Ronald P.C."/>
            <person name="Panaud O."/>
            <person name="Kellogg E.A."/>
            <person name="Brutnell T.P."/>
            <person name="Doust A.N."/>
            <person name="Tuskan G.A."/>
            <person name="Rokhsar D."/>
            <person name="Devos K.M."/>
        </authorList>
    </citation>
    <scope>NUCLEOTIDE SEQUENCE [LARGE SCALE GENOMIC DNA]</scope>
    <source>
        <strain evidence="3">Yugu1</strain>
    </source>
</reference>
<dbReference type="SUPFAM" id="SSF48452">
    <property type="entry name" value="TPR-like"/>
    <property type="match status" value="1"/>
</dbReference>
<dbReference type="InterPro" id="IPR057651">
    <property type="entry name" value="Ig_TPPC8_C"/>
</dbReference>
<organism evidence="3">
    <name type="scientific">Setaria italica</name>
    <name type="common">Foxtail millet</name>
    <name type="synonym">Panicum italicum</name>
    <dbReference type="NCBI Taxonomy" id="4555"/>
    <lineage>
        <taxon>Eukaryota</taxon>
        <taxon>Viridiplantae</taxon>
        <taxon>Streptophyta</taxon>
        <taxon>Embryophyta</taxon>
        <taxon>Tracheophyta</taxon>
        <taxon>Spermatophyta</taxon>
        <taxon>Magnoliopsida</taxon>
        <taxon>Liliopsida</taxon>
        <taxon>Poales</taxon>
        <taxon>Poaceae</taxon>
        <taxon>PACMAD clade</taxon>
        <taxon>Panicoideae</taxon>
        <taxon>Panicodae</taxon>
        <taxon>Paniceae</taxon>
        <taxon>Cenchrinae</taxon>
        <taxon>Setaria</taxon>
    </lineage>
</organism>
<dbReference type="InterPro" id="IPR058541">
    <property type="entry name" value="Ig_TPPC8_1st"/>
</dbReference>
<accession>A0A368SDW0</accession>
<dbReference type="Pfam" id="PF24542">
    <property type="entry name" value="Ig_TPPC8_C"/>
    <property type="match status" value="1"/>
</dbReference>
<protein>
    <recommendedName>
        <fullName evidence="4">Trafficking protein particle complex subunit 8</fullName>
    </recommendedName>
</protein>
<dbReference type="InterPro" id="IPR024420">
    <property type="entry name" value="TRAPP_III_complex_Trs85"/>
</dbReference>
<dbReference type="Pfam" id="PF24545">
    <property type="entry name" value="Ig_TPPC8_1st"/>
    <property type="match status" value="1"/>
</dbReference>
<dbReference type="OrthoDB" id="437922at2759"/>
<dbReference type="STRING" id="4555.A0A368SDW0"/>
<evidence type="ECO:0008006" key="4">
    <source>
        <dbReference type="Google" id="ProtNLM"/>
    </source>
</evidence>
<dbReference type="EMBL" id="CM003536">
    <property type="protein sequence ID" value="RCV40551.1"/>
    <property type="molecule type" value="Genomic_DNA"/>
</dbReference>
<feature type="domain" description="TPPC8 C-terminal Ig-like" evidence="1">
    <location>
        <begin position="1147"/>
        <end position="1273"/>
    </location>
</feature>
<dbReference type="FunFam" id="1.25.40.10:FF:000535">
    <property type="entry name" value="Os03g0786900 protein"/>
    <property type="match status" value="1"/>
</dbReference>
<sequence>MDPLRSYLGRLLLEEITPVVMVLTTPLAEAACRKSGLSFVDMLAPFSLFKKIDVPVRTASEVPYRLQMFKIRMVYASDVRKEDYEVADERIKPVVSEANEKALPDLLSDPPQLEDVLGKPEAELCPLWIKKFNRELMQTLSYSEHETFDHPVACLLVVSSMDKEPISKFVDLFNTNQLPSLLNEGIMDPQILKHYLVLHDQQEGPQDIAVNVLAEMRSTLGLNDCKLLCINSSTEADGSNTDNSWLPYKALGLNNREGTCLLSMDDLMSFTVSVEVKVLYPVHLRFFMGNNAKEGTSNCSVIFLALDHFSSILPLLIKDFMQDFASNHIIPYMEQKIRVLNQQVATTRKGFRNQIKNLWYTFTSIESQIRVLGDFAFMLRDYELALSNYKLLATDYKLDKAWKRFAGVQEMSGLCYFMLDQSRKDAEYCMENAFSTYLRIGSSGQRNATRCGLWWAEMLKTRGQYREASSVYFRVSNEEPSLHSAVLLEQAASCYLLSSPPMLRKYGFHLILAGNSYYMSDQKQHAVRVYRNALFVYKQNPWSYINDHVHFNVGRWYGVLGIIDVAIKHLLEVIACSHQSLVTQNMFLNDFFHYVQSMGKKFDVYKLQLPVFNMSSLRVIHEDHRTYASDADVGVSESTWHELEEELIPSSSVVRTNWLDTQPKSSRKYKDSSVCVAGEAVKVSVELKNPLQIPVDVSGISLICQHSTNLDALTSDVSGLTLDGGEDKVNTEPSVSVFETDEENFVVSKLDIILGGGESKRVQLDVTPKVEGILKLVGIWWTLSNSVVGYQYFEFDAQKKNKKGKRGHRRSLNSSLVVIKGLPKLTGSIDRMPTKAFAGDLQLLKLNLRNHSEYAVKGIKMKISNPRFLIPGDSSDIGLKFPHCLKKHTQSEINLVPYKSTKENFKGLLFAFPQDIEIQAGATLSWPIWFHAATPGNVSLYISIYYEMESSSDIKYRTLCMHYNLEVLPSLDISFAISMSSSRLQEYIVRMDVRNKTPSESFVLHQLSCVGSKWAVSALPSCSSISSVETVSANQAVSCFFKIKDFEADSCKEADRGSYRTDMTLYPGSSGDVFDIARSPLADFHFQERYRQGKLVKGPCSLLDFVVISKAAGNSSEPSPDLQLLSHHTCHCSALSQSPVWWIMEGPRTITHDFSKSYCEVSIQLVIHNSAAHPSSVRVVTSDVMPEKSQTVHPHDPSSVQGGWYDVSLENDIKAISSAKGTQHEKQSSKSISPYVWCSLSSAQIELQPDSCARVPLKVCIFAPGTYNFSNYELQWKVHPSEGAQVDESKNGSSGSGQGHPFYVTVLQSV</sequence>
<dbReference type="Gene3D" id="1.25.40.10">
    <property type="entry name" value="Tetratricopeptide repeat domain"/>
    <property type="match status" value="1"/>
</dbReference>
<gene>
    <name evidence="3" type="ORF">SETIT_9G063600v2</name>
</gene>
<evidence type="ECO:0000259" key="2">
    <source>
        <dbReference type="Pfam" id="PF24545"/>
    </source>
</evidence>
<evidence type="ECO:0000313" key="3">
    <source>
        <dbReference type="EMBL" id="RCV40551.1"/>
    </source>
</evidence>
<feature type="domain" description="TPPC8 first Ig-like" evidence="2">
    <location>
        <begin position="637"/>
        <end position="800"/>
    </location>
</feature>
<reference evidence="3" key="2">
    <citation type="submission" date="2015-07" db="EMBL/GenBank/DDBJ databases">
        <authorList>
            <person name="Noorani M."/>
        </authorList>
    </citation>
    <scope>NUCLEOTIDE SEQUENCE</scope>
    <source>
        <strain evidence="3">Yugu1</strain>
    </source>
</reference>
<name>A0A368SDW0_SETIT</name>
<dbReference type="InterPro" id="IPR011990">
    <property type="entry name" value="TPR-like_helical_dom_sf"/>
</dbReference>
<evidence type="ECO:0000259" key="1">
    <source>
        <dbReference type="Pfam" id="PF24542"/>
    </source>
</evidence>
<dbReference type="PANTHER" id="PTHR12975:SF6">
    <property type="entry name" value="TRAFFICKING PROTEIN PARTICLE COMPLEX SUBUNIT 8"/>
    <property type="match status" value="1"/>
</dbReference>
<dbReference type="PANTHER" id="PTHR12975">
    <property type="entry name" value="TRANSPORT PROTEIN TRAPP"/>
    <property type="match status" value="1"/>
</dbReference>
<proteinExistence type="predicted"/>